<organism evidence="1 2">
    <name type="scientific">Homarus americanus</name>
    <name type="common">American lobster</name>
    <dbReference type="NCBI Taxonomy" id="6706"/>
    <lineage>
        <taxon>Eukaryota</taxon>
        <taxon>Metazoa</taxon>
        <taxon>Ecdysozoa</taxon>
        <taxon>Arthropoda</taxon>
        <taxon>Crustacea</taxon>
        <taxon>Multicrustacea</taxon>
        <taxon>Malacostraca</taxon>
        <taxon>Eumalacostraca</taxon>
        <taxon>Eucarida</taxon>
        <taxon>Decapoda</taxon>
        <taxon>Pleocyemata</taxon>
        <taxon>Astacidea</taxon>
        <taxon>Nephropoidea</taxon>
        <taxon>Nephropidae</taxon>
        <taxon>Homarus</taxon>
    </lineage>
</organism>
<keyword evidence="2" id="KW-1185">Reference proteome</keyword>
<dbReference type="Proteomes" id="UP000747542">
    <property type="component" value="Unassembled WGS sequence"/>
</dbReference>
<evidence type="ECO:0000313" key="2">
    <source>
        <dbReference type="Proteomes" id="UP000747542"/>
    </source>
</evidence>
<comment type="caution">
    <text evidence="1">The sequence shown here is derived from an EMBL/GenBank/DDBJ whole genome shotgun (WGS) entry which is preliminary data.</text>
</comment>
<gene>
    <name evidence="1" type="ORF">Hamer_G019319</name>
</gene>
<accession>A0A8J5JF29</accession>
<name>A0A8J5JF29_HOMAM</name>
<protein>
    <submittedName>
        <fullName evidence="1">Uncharacterized protein</fullName>
    </submittedName>
</protein>
<dbReference type="EMBL" id="JAHLQT010038152">
    <property type="protein sequence ID" value="KAG7157082.1"/>
    <property type="molecule type" value="Genomic_DNA"/>
</dbReference>
<dbReference type="AlphaFoldDB" id="A0A8J5JF29"/>
<evidence type="ECO:0000313" key="1">
    <source>
        <dbReference type="EMBL" id="KAG7157082.1"/>
    </source>
</evidence>
<sequence length="69" mass="7865">MLKKETRMANKMAVAQNSDLAKRLGRKDMCTVQYEDSASVTVYFRIVFHGYCIDNKLDTVAEISMVSEI</sequence>
<reference evidence="1" key="1">
    <citation type="journal article" date="2021" name="Sci. Adv.">
        <title>The American lobster genome reveals insights on longevity, neural, and immune adaptations.</title>
        <authorList>
            <person name="Polinski J.M."/>
            <person name="Zimin A.V."/>
            <person name="Clark K.F."/>
            <person name="Kohn A.B."/>
            <person name="Sadowski N."/>
            <person name="Timp W."/>
            <person name="Ptitsyn A."/>
            <person name="Khanna P."/>
            <person name="Romanova D.Y."/>
            <person name="Williams P."/>
            <person name="Greenwood S.J."/>
            <person name="Moroz L.L."/>
            <person name="Walt D.R."/>
            <person name="Bodnar A.G."/>
        </authorList>
    </citation>
    <scope>NUCLEOTIDE SEQUENCE</scope>
    <source>
        <strain evidence="1">GMGI-L3</strain>
    </source>
</reference>
<proteinExistence type="predicted"/>